<dbReference type="PANTHER" id="PTHR33164:SF57">
    <property type="entry name" value="MARR-FAMILY TRANSCRIPTIONAL REGULATOR"/>
    <property type="match status" value="1"/>
</dbReference>
<dbReference type="PRINTS" id="PR00598">
    <property type="entry name" value="HTHMARR"/>
</dbReference>
<evidence type="ECO:0000313" key="3">
    <source>
        <dbReference type="Proteomes" id="UP001180754"/>
    </source>
</evidence>
<dbReference type="InterPro" id="IPR036388">
    <property type="entry name" value="WH-like_DNA-bd_sf"/>
</dbReference>
<comment type="caution">
    <text evidence="2">The sequence shown here is derived from an EMBL/GenBank/DDBJ whole genome shotgun (WGS) entry which is preliminary data.</text>
</comment>
<sequence>MTADNDVLMGLLPAMNRLSGTLSRGQLFERATATAGVTLDRPAVTVLVILNAADRPLRVGEIAQRMQVAGPHATRQIHGLEQRALVERVADPDDQRARLITLTAAGQQLVDRYLRVINGWFGEALSAWSDPDRRELVRLLGRMVDDLSAHLDSVARDNHTAE</sequence>
<dbReference type="Gene3D" id="1.10.10.10">
    <property type="entry name" value="Winged helix-like DNA-binding domain superfamily/Winged helix DNA-binding domain"/>
    <property type="match status" value="1"/>
</dbReference>
<proteinExistence type="predicted"/>
<evidence type="ECO:0000313" key="2">
    <source>
        <dbReference type="EMBL" id="MDT0547442.1"/>
    </source>
</evidence>
<dbReference type="RefSeq" id="WP_311727960.1">
    <property type="nucleotide sequence ID" value="NZ_JAVRFD010000019.1"/>
</dbReference>
<dbReference type="PROSITE" id="PS50995">
    <property type="entry name" value="HTH_MARR_2"/>
    <property type="match status" value="1"/>
</dbReference>
<protein>
    <submittedName>
        <fullName evidence="2">MarR family transcriptional regulator</fullName>
    </submittedName>
</protein>
<dbReference type="EMBL" id="JAVRFD010000019">
    <property type="protein sequence ID" value="MDT0547442.1"/>
    <property type="molecule type" value="Genomic_DNA"/>
</dbReference>
<evidence type="ECO:0000259" key="1">
    <source>
        <dbReference type="PROSITE" id="PS50995"/>
    </source>
</evidence>
<accession>A0ABU2XPR2</accession>
<dbReference type="PANTHER" id="PTHR33164">
    <property type="entry name" value="TRANSCRIPTIONAL REGULATOR, MARR FAMILY"/>
    <property type="match status" value="1"/>
</dbReference>
<keyword evidence="3" id="KW-1185">Reference proteome</keyword>
<dbReference type="SMART" id="SM00347">
    <property type="entry name" value="HTH_MARR"/>
    <property type="match status" value="1"/>
</dbReference>
<dbReference type="InterPro" id="IPR000835">
    <property type="entry name" value="HTH_MarR-typ"/>
</dbReference>
<dbReference type="Pfam" id="PF01047">
    <property type="entry name" value="MarR"/>
    <property type="match status" value="1"/>
</dbReference>
<dbReference type="Proteomes" id="UP001180754">
    <property type="component" value="Unassembled WGS sequence"/>
</dbReference>
<name>A0ABU2XPR2_9ACTN</name>
<gene>
    <name evidence="2" type="ORF">RND15_32765</name>
</gene>
<feature type="domain" description="HTH marR-type" evidence="1">
    <location>
        <begin position="8"/>
        <end position="145"/>
    </location>
</feature>
<organism evidence="2 3">
    <name type="scientific">Streptomyces lonegramiae</name>
    <dbReference type="NCBI Taxonomy" id="3075524"/>
    <lineage>
        <taxon>Bacteria</taxon>
        <taxon>Bacillati</taxon>
        <taxon>Actinomycetota</taxon>
        <taxon>Actinomycetes</taxon>
        <taxon>Kitasatosporales</taxon>
        <taxon>Streptomycetaceae</taxon>
        <taxon>Streptomyces</taxon>
    </lineage>
</organism>
<dbReference type="InterPro" id="IPR039422">
    <property type="entry name" value="MarR/SlyA-like"/>
</dbReference>
<reference evidence="2" key="1">
    <citation type="submission" date="2024-05" db="EMBL/GenBank/DDBJ databases">
        <title>30 novel species of actinomycetes from the DSMZ collection.</title>
        <authorList>
            <person name="Nouioui I."/>
        </authorList>
    </citation>
    <scope>NUCLEOTIDE SEQUENCE</scope>
    <source>
        <strain evidence="2">DSM 41529</strain>
    </source>
</reference>
<dbReference type="InterPro" id="IPR036390">
    <property type="entry name" value="WH_DNA-bd_sf"/>
</dbReference>
<dbReference type="SUPFAM" id="SSF46785">
    <property type="entry name" value="Winged helix' DNA-binding domain"/>
    <property type="match status" value="1"/>
</dbReference>